<organism evidence="1 2">
    <name type="scientific">Liquorilactobacillus hordei DSM 19519</name>
    <dbReference type="NCBI Taxonomy" id="1423759"/>
    <lineage>
        <taxon>Bacteria</taxon>
        <taxon>Bacillati</taxon>
        <taxon>Bacillota</taxon>
        <taxon>Bacilli</taxon>
        <taxon>Lactobacillales</taxon>
        <taxon>Lactobacillaceae</taxon>
        <taxon>Liquorilactobacillus</taxon>
    </lineage>
</organism>
<evidence type="ECO:0000313" key="2">
    <source>
        <dbReference type="Proteomes" id="UP000051448"/>
    </source>
</evidence>
<dbReference type="GeneID" id="98309504"/>
<keyword evidence="2" id="KW-1185">Reference proteome</keyword>
<proteinExistence type="predicted"/>
<dbReference type="AlphaFoldDB" id="A0A0R1MSU4"/>
<protein>
    <submittedName>
        <fullName evidence="1">Uncharacterized protein</fullName>
    </submittedName>
</protein>
<dbReference type="STRING" id="1423759.FC92_GL001099"/>
<comment type="caution">
    <text evidence="1">The sequence shown here is derived from an EMBL/GenBank/DDBJ whole genome shotgun (WGS) entry which is preliminary data.</text>
</comment>
<dbReference type="RefSeq" id="WP_258236124.1">
    <property type="nucleotide sequence ID" value="NZ_CP049301.1"/>
</dbReference>
<dbReference type="Proteomes" id="UP000051448">
    <property type="component" value="Unassembled WGS sequence"/>
</dbReference>
<gene>
    <name evidence="1" type="ORF">FC92_GL001099</name>
</gene>
<dbReference type="SUPFAM" id="SSF56300">
    <property type="entry name" value="Metallo-dependent phosphatases"/>
    <property type="match status" value="1"/>
</dbReference>
<accession>A0A0R1MSU4</accession>
<name>A0A0R1MSU4_9LACO</name>
<sequence>MMRSYINRKGTKVVVTEKHLDTAIKIKEELQKLSPTRRTSWARHKNMMKKEGFLDSDTNEAYRCLIKSEQKERGVLPSVNKHADLLSDNKLQSIKFEIGELNSAKLELQKQGTSVRKLVRDVNKDVLFIEHIEEALKKKDFSKVGVFSKYAPEKYKEQKTMIVCLSDIHYGAVVNLPDNKFNRDICARLLNKYADKVIATIIKENVSSVYVMNLGDLIENVYMRNQNLYNSEETLSEQIVNATELVIKFLDKISAYVKVKYSAIAGNHDRLQGKKDSNLSADHAIRVSNKIIETYAKYSNTQVKFVAAEDYYHSIDVGKYSFCFIHGDLNNLQKKTLLAELSNLHGKHFVAVIGGHIHHFTMLEVGNDQYQVTFGSIKGIDEYSVNIIGAKSSRSQGVVLIGKDGFEIRKIGL</sequence>
<dbReference type="EMBL" id="AZDX01000003">
    <property type="protein sequence ID" value="KRL08026.1"/>
    <property type="molecule type" value="Genomic_DNA"/>
</dbReference>
<dbReference type="Gene3D" id="3.60.21.10">
    <property type="match status" value="1"/>
</dbReference>
<dbReference type="PATRIC" id="fig|1423759.3.peg.1163"/>
<reference evidence="1 2" key="1">
    <citation type="journal article" date="2015" name="Genome Announc.">
        <title>Expanding the biotechnology potential of lactobacilli through comparative genomics of 213 strains and associated genera.</title>
        <authorList>
            <person name="Sun Z."/>
            <person name="Harris H.M."/>
            <person name="McCann A."/>
            <person name="Guo C."/>
            <person name="Argimon S."/>
            <person name="Zhang W."/>
            <person name="Yang X."/>
            <person name="Jeffery I.B."/>
            <person name="Cooney J.C."/>
            <person name="Kagawa T.F."/>
            <person name="Liu W."/>
            <person name="Song Y."/>
            <person name="Salvetti E."/>
            <person name="Wrobel A."/>
            <person name="Rasinkangas P."/>
            <person name="Parkhill J."/>
            <person name="Rea M.C."/>
            <person name="O'Sullivan O."/>
            <person name="Ritari J."/>
            <person name="Douillard F.P."/>
            <person name="Paul Ross R."/>
            <person name="Yang R."/>
            <person name="Briner A.E."/>
            <person name="Felis G.E."/>
            <person name="de Vos W.M."/>
            <person name="Barrangou R."/>
            <person name="Klaenhammer T.R."/>
            <person name="Caufield P.W."/>
            <person name="Cui Y."/>
            <person name="Zhang H."/>
            <person name="O'Toole P.W."/>
        </authorList>
    </citation>
    <scope>NUCLEOTIDE SEQUENCE [LARGE SCALE GENOMIC DNA]</scope>
    <source>
        <strain evidence="1 2">DSM 19519</strain>
    </source>
</reference>
<dbReference type="InterPro" id="IPR029052">
    <property type="entry name" value="Metallo-depent_PP-like"/>
</dbReference>
<evidence type="ECO:0000313" key="1">
    <source>
        <dbReference type="EMBL" id="KRL08026.1"/>
    </source>
</evidence>